<dbReference type="GO" id="GO:0005829">
    <property type="term" value="C:cytosol"/>
    <property type="evidence" value="ECO:0007669"/>
    <property type="project" value="TreeGrafter"/>
</dbReference>
<comment type="caution">
    <text evidence="1">The sequence shown here is derived from an EMBL/GenBank/DDBJ whole genome shotgun (WGS) entry which is preliminary data.</text>
</comment>
<dbReference type="InterPro" id="IPR036412">
    <property type="entry name" value="HAD-like_sf"/>
</dbReference>
<dbReference type="NCBIfam" id="TIGR01484">
    <property type="entry name" value="HAD-SF-IIB"/>
    <property type="match status" value="1"/>
</dbReference>
<dbReference type="OrthoDB" id="9814970at2"/>
<sequence length="266" mass="30232">MIKLIASDIDGTLIKDSTPDLYPEIVRTIKALIGQGIIFCAASGRQYQSIKNVFRSIDEDIVFIAENGAQIRYQGKDISITPMNRQYAEEIIKQLREYDRSCDIIVSTPNGSLLESRNKEFIDLITYGYRNEFTLVRDVLEEDAQIIKVSIYQKESIRELGEGVLIPRWQDKVKACMAGDEWVDFMDASVDKGHALAFVQEYFQIKKEETMAFGDNHNDIGMMRAAGESYAVETARTEVKKAAKYICPSYLEKGVYHVVKGLINEQ</sequence>
<dbReference type="SFLD" id="SFLDG01140">
    <property type="entry name" value="C2.B:_Phosphomannomutase_and_P"/>
    <property type="match status" value="1"/>
</dbReference>
<evidence type="ECO:0000313" key="1">
    <source>
        <dbReference type="EMBL" id="TCL55989.1"/>
    </source>
</evidence>
<dbReference type="RefSeq" id="WP_031389468.1">
    <property type="nucleotide sequence ID" value="NZ_JPNB01000001.1"/>
</dbReference>
<dbReference type="Gene3D" id="3.30.1240.10">
    <property type="match status" value="1"/>
</dbReference>
<dbReference type="Gene3D" id="3.40.50.1000">
    <property type="entry name" value="HAD superfamily/HAD-like"/>
    <property type="match status" value="1"/>
</dbReference>
<dbReference type="AlphaFoldDB" id="A0A4R1QQ95"/>
<name>A0A4R1QQ95_9FIRM</name>
<gene>
    <name evidence="1" type="ORF">EDD76_113127</name>
</gene>
<evidence type="ECO:0000313" key="2">
    <source>
        <dbReference type="Proteomes" id="UP000295718"/>
    </source>
</evidence>
<dbReference type="SFLD" id="SFLDS00003">
    <property type="entry name" value="Haloacid_Dehalogenase"/>
    <property type="match status" value="1"/>
</dbReference>
<keyword evidence="2" id="KW-1185">Reference proteome</keyword>
<dbReference type="EMBL" id="SLUO01000013">
    <property type="protein sequence ID" value="TCL55989.1"/>
    <property type="molecule type" value="Genomic_DNA"/>
</dbReference>
<organism evidence="1 2">
    <name type="scientific">Kineothrix alysoides</name>
    <dbReference type="NCBI Taxonomy" id="1469948"/>
    <lineage>
        <taxon>Bacteria</taxon>
        <taxon>Bacillati</taxon>
        <taxon>Bacillota</taxon>
        <taxon>Clostridia</taxon>
        <taxon>Lachnospirales</taxon>
        <taxon>Lachnospiraceae</taxon>
        <taxon>Kineothrix</taxon>
    </lineage>
</organism>
<dbReference type="Pfam" id="PF08282">
    <property type="entry name" value="Hydrolase_3"/>
    <property type="match status" value="1"/>
</dbReference>
<evidence type="ECO:0008006" key="3">
    <source>
        <dbReference type="Google" id="ProtNLM"/>
    </source>
</evidence>
<reference evidence="1 2" key="1">
    <citation type="submission" date="2019-03" db="EMBL/GenBank/DDBJ databases">
        <title>Genomic Encyclopedia of Type Strains, Phase IV (KMG-IV): sequencing the most valuable type-strain genomes for metagenomic binning, comparative biology and taxonomic classification.</title>
        <authorList>
            <person name="Goeker M."/>
        </authorList>
    </citation>
    <scope>NUCLEOTIDE SEQUENCE [LARGE SCALE GENOMIC DNA]</scope>
    <source>
        <strain evidence="1 2">DSM 100556</strain>
    </source>
</reference>
<dbReference type="InterPro" id="IPR000150">
    <property type="entry name" value="Cof"/>
</dbReference>
<dbReference type="PANTHER" id="PTHR10000">
    <property type="entry name" value="PHOSPHOSERINE PHOSPHATASE"/>
    <property type="match status" value="1"/>
</dbReference>
<dbReference type="InterPro" id="IPR006379">
    <property type="entry name" value="HAD-SF_hydro_IIB"/>
</dbReference>
<dbReference type="InterPro" id="IPR023214">
    <property type="entry name" value="HAD_sf"/>
</dbReference>
<dbReference type="STRING" id="1469948.GCA_000732725_00712"/>
<protein>
    <recommendedName>
        <fullName evidence="3">Cof subfamily protein (Haloacid dehalogenase superfamily)/HAD superfamily hydrolase (TIGR01484 family)</fullName>
    </recommendedName>
</protein>
<dbReference type="SUPFAM" id="SSF56784">
    <property type="entry name" value="HAD-like"/>
    <property type="match status" value="1"/>
</dbReference>
<dbReference type="GO" id="GO:0000287">
    <property type="term" value="F:magnesium ion binding"/>
    <property type="evidence" value="ECO:0007669"/>
    <property type="project" value="TreeGrafter"/>
</dbReference>
<dbReference type="PANTHER" id="PTHR10000:SF8">
    <property type="entry name" value="HAD SUPERFAMILY HYDROLASE-LIKE, TYPE 3"/>
    <property type="match status" value="1"/>
</dbReference>
<dbReference type="Proteomes" id="UP000295718">
    <property type="component" value="Unassembled WGS sequence"/>
</dbReference>
<dbReference type="SFLD" id="SFLDG01144">
    <property type="entry name" value="C2.B.4:_PGP_Like"/>
    <property type="match status" value="1"/>
</dbReference>
<dbReference type="NCBIfam" id="TIGR00099">
    <property type="entry name" value="Cof-subfamily"/>
    <property type="match status" value="1"/>
</dbReference>
<accession>A0A4R1QQ95</accession>
<proteinExistence type="predicted"/>
<dbReference type="GO" id="GO:0016791">
    <property type="term" value="F:phosphatase activity"/>
    <property type="evidence" value="ECO:0007669"/>
    <property type="project" value="UniProtKB-ARBA"/>
</dbReference>